<dbReference type="InterPro" id="IPR036291">
    <property type="entry name" value="NAD(P)-bd_dom_sf"/>
</dbReference>
<evidence type="ECO:0000313" key="2">
    <source>
        <dbReference type="EMBL" id="MTI23791.1"/>
    </source>
</evidence>
<name>A0ABW9RIM0_9BACT</name>
<dbReference type="EMBL" id="SMLW01000302">
    <property type="protein sequence ID" value="MTI23791.1"/>
    <property type="molecule type" value="Genomic_DNA"/>
</dbReference>
<organism evidence="2 3">
    <name type="scientific">Fulvivirga kasyanovii</name>
    <dbReference type="NCBI Taxonomy" id="396812"/>
    <lineage>
        <taxon>Bacteria</taxon>
        <taxon>Pseudomonadati</taxon>
        <taxon>Bacteroidota</taxon>
        <taxon>Cytophagia</taxon>
        <taxon>Cytophagales</taxon>
        <taxon>Fulvivirgaceae</taxon>
        <taxon>Fulvivirga</taxon>
    </lineage>
</organism>
<feature type="domain" description="NmrA-like" evidence="1">
    <location>
        <begin position="2"/>
        <end position="266"/>
    </location>
</feature>
<sequence length="273" mass="30469">NIVKELAARGLPTRAVVRKKKTDFDSRVEVKEADFFDLPQLTKALEGGSTVFLLTPEDPSSTDILGDTKQVINNYHQAIQANGIKKLVGLSCVGAHVEGNTGNILMSRMLELGFDDLNLSKVFIRPSYYFSNWLGFMETIEQYGVMPSFFPADLKIDMNSPLDVAKFAAKAIVDDHKESDKQIFELAGPEKYSSREVAEVFARVLHKKVEVQSIPKEQWKQTLLSAGFTDNTSANLMAMTQAVIDQSVPPEHEDQVNKLSTSLEQYLTEMFKG</sequence>
<dbReference type="Gene3D" id="3.40.50.720">
    <property type="entry name" value="NAD(P)-binding Rossmann-like Domain"/>
    <property type="match status" value="1"/>
</dbReference>
<accession>A0ABW9RIM0</accession>
<gene>
    <name evidence="2" type="ORF">E1163_02395</name>
</gene>
<proteinExistence type="predicted"/>
<reference evidence="2 3" key="1">
    <citation type="submission" date="2019-02" db="EMBL/GenBank/DDBJ databases">
        <authorList>
            <person name="Goldberg S.R."/>
            <person name="Haltli B.A."/>
            <person name="Correa H."/>
            <person name="Russell K.G."/>
        </authorList>
    </citation>
    <scope>NUCLEOTIDE SEQUENCE [LARGE SCALE GENOMIC DNA]</scope>
    <source>
        <strain evidence="2 3">JCM 16186</strain>
    </source>
</reference>
<protein>
    <submittedName>
        <fullName evidence="2">Nucleoside-diphosphate sugar epimerase</fullName>
    </submittedName>
</protein>
<keyword evidence="3" id="KW-1185">Reference proteome</keyword>
<evidence type="ECO:0000313" key="3">
    <source>
        <dbReference type="Proteomes" id="UP000798808"/>
    </source>
</evidence>
<comment type="caution">
    <text evidence="2">The sequence shown here is derived from an EMBL/GenBank/DDBJ whole genome shotgun (WGS) entry which is preliminary data.</text>
</comment>
<dbReference type="SUPFAM" id="SSF51735">
    <property type="entry name" value="NAD(P)-binding Rossmann-fold domains"/>
    <property type="match status" value="1"/>
</dbReference>
<dbReference type="Gene3D" id="3.90.25.10">
    <property type="entry name" value="UDP-galactose 4-epimerase, domain 1"/>
    <property type="match status" value="1"/>
</dbReference>
<dbReference type="PANTHER" id="PTHR43162:SF1">
    <property type="entry name" value="PRESTALK A DIFFERENTIATION PROTEIN A"/>
    <property type="match status" value="1"/>
</dbReference>
<dbReference type="InterPro" id="IPR008030">
    <property type="entry name" value="NmrA-like"/>
</dbReference>
<dbReference type="RefSeq" id="WP_155169094.1">
    <property type="nucleotide sequence ID" value="NZ_SMLW01000302.1"/>
</dbReference>
<dbReference type="PANTHER" id="PTHR43162">
    <property type="match status" value="1"/>
</dbReference>
<dbReference type="InterPro" id="IPR051604">
    <property type="entry name" value="Ergot_Alk_Oxidoreductase"/>
</dbReference>
<feature type="non-terminal residue" evidence="2">
    <location>
        <position position="1"/>
    </location>
</feature>
<dbReference type="Pfam" id="PF05368">
    <property type="entry name" value="NmrA"/>
    <property type="match status" value="1"/>
</dbReference>
<evidence type="ECO:0000259" key="1">
    <source>
        <dbReference type="Pfam" id="PF05368"/>
    </source>
</evidence>
<dbReference type="Proteomes" id="UP000798808">
    <property type="component" value="Unassembled WGS sequence"/>
</dbReference>